<organism evidence="1 2">
    <name type="scientific">Pisolithus tinctorius Marx 270</name>
    <dbReference type="NCBI Taxonomy" id="870435"/>
    <lineage>
        <taxon>Eukaryota</taxon>
        <taxon>Fungi</taxon>
        <taxon>Dikarya</taxon>
        <taxon>Basidiomycota</taxon>
        <taxon>Agaricomycotina</taxon>
        <taxon>Agaricomycetes</taxon>
        <taxon>Agaricomycetidae</taxon>
        <taxon>Boletales</taxon>
        <taxon>Sclerodermatineae</taxon>
        <taxon>Pisolithaceae</taxon>
        <taxon>Pisolithus</taxon>
    </lineage>
</organism>
<dbReference type="EMBL" id="KN832049">
    <property type="protein sequence ID" value="KIN96315.1"/>
    <property type="molecule type" value="Genomic_DNA"/>
</dbReference>
<dbReference type="AlphaFoldDB" id="A0A0C3NKZ8"/>
<keyword evidence="2" id="KW-1185">Reference proteome</keyword>
<evidence type="ECO:0000313" key="2">
    <source>
        <dbReference type="Proteomes" id="UP000054217"/>
    </source>
</evidence>
<dbReference type="HOGENOM" id="CLU_2528337_0_0_1"/>
<evidence type="ECO:0000313" key="1">
    <source>
        <dbReference type="EMBL" id="KIN96315.1"/>
    </source>
</evidence>
<protein>
    <submittedName>
        <fullName evidence="1">Uncharacterized protein</fullName>
    </submittedName>
</protein>
<sequence length="84" mass="9611">MNQDYTLLSVLFTDQMSTCHVQMLGKGKPWRIYCIHCCVTCSSLHVAIHRAMRFGELNISRNPSSSSQFVIEDGDGFLMEFMVF</sequence>
<reference evidence="2" key="2">
    <citation type="submission" date="2015-01" db="EMBL/GenBank/DDBJ databases">
        <title>Evolutionary Origins and Diversification of the Mycorrhizal Mutualists.</title>
        <authorList>
            <consortium name="DOE Joint Genome Institute"/>
            <consortium name="Mycorrhizal Genomics Consortium"/>
            <person name="Kohler A."/>
            <person name="Kuo A."/>
            <person name="Nagy L.G."/>
            <person name="Floudas D."/>
            <person name="Copeland A."/>
            <person name="Barry K.W."/>
            <person name="Cichocki N."/>
            <person name="Veneault-Fourrey C."/>
            <person name="LaButti K."/>
            <person name="Lindquist E.A."/>
            <person name="Lipzen A."/>
            <person name="Lundell T."/>
            <person name="Morin E."/>
            <person name="Murat C."/>
            <person name="Riley R."/>
            <person name="Ohm R."/>
            <person name="Sun H."/>
            <person name="Tunlid A."/>
            <person name="Henrissat B."/>
            <person name="Grigoriev I.V."/>
            <person name="Hibbett D.S."/>
            <person name="Martin F."/>
        </authorList>
    </citation>
    <scope>NUCLEOTIDE SEQUENCE [LARGE SCALE GENOMIC DNA]</scope>
    <source>
        <strain evidence="2">Marx 270</strain>
    </source>
</reference>
<gene>
    <name evidence="1" type="ORF">M404DRAFT_247087</name>
</gene>
<accession>A0A0C3NKZ8</accession>
<name>A0A0C3NKZ8_PISTI</name>
<reference evidence="1 2" key="1">
    <citation type="submission" date="2014-04" db="EMBL/GenBank/DDBJ databases">
        <authorList>
            <consortium name="DOE Joint Genome Institute"/>
            <person name="Kuo A."/>
            <person name="Kohler A."/>
            <person name="Costa M.D."/>
            <person name="Nagy L.G."/>
            <person name="Floudas D."/>
            <person name="Copeland A."/>
            <person name="Barry K.W."/>
            <person name="Cichocki N."/>
            <person name="Veneault-Fourrey C."/>
            <person name="LaButti K."/>
            <person name="Lindquist E.A."/>
            <person name="Lipzen A."/>
            <person name="Lundell T."/>
            <person name="Morin E."/>
            <person name="Murat C."/>
            <person name="Sun H."/>
            <person name="Tunlid A."/>
            <person name="Henrissat B."/>
            <person name="Grigoriev I.V."/>
            <person name="Hibbett D.S."/>
            <person name="Martin F."/>
            <person name="Nordberg H.P."/>
            <person name="Cantor M.N."/>
            <person name="Hua S.X."/>
        </authorList>
    </citation>
    <scope>NUCLEOTIDE SEQUENCE [LARGE SCALE GENOMIC DNA]</scope>
    <source>
        <strain evidence="1 2">Marx 270</strain>
    </source>
</reference>
<proteinExistence type="predicted"/>
<dbReference type="Proteomes" id="UP000054217">
    <property type="component" value="Unassembled WGS sequence"/>
</dbReference>
<dbReference type="InParanoid" id="A0A0C3NKZ8"/>